<comment type="caution">
    <text evidence="2">The sequence shown here is derived from an EMBL/GenBank/DDBJ whole genome shotgun (WGS) entry which is preliminary data.</text>
</comment>
<feature type="compositionally biased region" description="Low complexity" evidence="1">
    <location>
        <begin position="57"/>
        <end position="71"/>
    </location>
</feature>
<evidence type="ECO:0000313" key="2">
    <source>
        <dbReference type="EMBL" id="MBA9007921.1"/>
    </source>
</evidence>
<feature type="compositionally biased region" description="Basic residues" evidence="1">
    <location>
        <begin position="38"/>
        <end position="49"/>
    </location>
</feature>
<keyword evidence="3" id="KW-1185">Reference proteome</keyword>
<dbReference type="AlphaFoldDB" id="A0A7W3RCH3"/>
<feature type="region of interest" description="Disordered" evidence="1">
    <location>
        <begin position="38"/>
        <end position="71"/>
    </location>
</feature>
<reference evidence="2 3" key="1">
    <citation type="submission" date="2020-08" db="EMBL/GenBank/DDBJ databases">
        <title>Sequencing the genomes of 1000 actinobacteria strains.</title>
        <authorList>
            <person name="Klenk H.-P."/>
        </authorList>
    </citation>
    <scope>NUCLEOTIDE SEQUENCE [LARGE SCALE GENOMIC DNA]</scope>
    <source>
        <strain evidence="2 3">DSM 45823</strain>
    </source>
</reference>
<proteinExistence type="predicted"/>
<accession>A0A7W3RCH3</accession>
<organism evidence="2 3">
    <name type="scientific">Thermomonospora cellulosilytica</name>
    <dbReference type="NCBI Taxonomy" id="1411118"/>
    <lineage>
        <taxon>Bacteria</taxon>
        <taxon>Bacillati</taxon>
        <taxon>Actinomycetota</taxon>
        <taxon>Actinomycetes</taxon>
        <taxon>Streptosporangiales</taxon>
        <taxon>Thermomonosporaceae</taxon>
        <taxon>Thermomonospora</taxon>
    </lineage>
</organism>
<dbReference type="Proteomes" id="UP000539313">
    <property type="component" value="Unassembled WGS sequence"/>
</dbReference>
<evidence type="ECO:0000313" key="3">
    <source>
        <dbReference type="Proteomes" id="UP000539313"/>
    </source>
</evidence>
<gene>
    <name evidence="2" type="ORF">HNR21_006803</name>
</gene>
<evidence type="ECO:0000256" key="1">
    <source>
        <dbReference type="SAM" id="MobiDB-lite"/>
    </source>
</evidence>
<protein>
    <submittedName>
        <fullName evidence="2">Uncharacterized protein</fullName>
    </submittedName>
</protein>
<name>A0A7W3RCH3_9ACTN</name>
<sequence length="71" mass="7621">MHYVLGLLLVLAVLGPLFGADSRDGLDWTPNHFWLPRRGRSPRSLRRNGSRAPTSEARAAVAACPTVPAAG</sequence>
<dbReference type="EMBL" id="JACJII010000001">
    <property type="protein sequence ID" value="MBA9007921.1"/>
    <property type="molecule type" value="Genomic_DNA"/>
</dbReference>